<evidence type="ECO:0000256" key="1">
    <source>
        <dbReference type="ARBA" id="ARBA00022448"/>
    </source>
</evidence>
<dbReference type="NCBIfam" id="TIGR02695">
    <property type="entry name" value="azurin"/>
    <property type="match status" value="1"/>
</dbReference>
<dbReference type="InterPro" id="IPR008972">
    <property type="entry name" value="Cupredoxin"/>
</dbReference>
<keyword evidence="3 5" id="KW-0249">Electron transport</keyword>
<keyword evidence="5" id="KW-0732">Signal</keyword>
<organism evidence="7 8">
    <name type="scientific">Natronospira bacteriovora</name>
    <dbReference type="NCBI Taxonomy" id="3069753"/>
    <lineage>
        <taxon>Bacteria</taxon>
        <taxon>Pseudomonadati</taxon>
        <taxon>Pseudomonadota</taxon>
        <taxon>Gammaproteobacteria</taxon>
        <taxon>Natronospirales</taxon>
        <taxon>Natronospiraceae</taxon>
        <taxon>Natronospira</taxon>
    </lineage>
</organism>
<keyword evidence="5" id="KW-0574">Periplasm</keyword>
<dbReference type="Proteomes" id="UP001239019">
    <property type="component" value="Unassembled WGS sequence"/>
</dbReference>
<gene>
    <name evidence="7" type="primary">azu</name>
    <name evidence="7" type="ORF">RBH19_12220</name>
</gene>
<feature type="chain" id="PRO_5044977222" description="Azurin" evidence="5">
    <location>
        <begin position="23"/>
        <end position="150"/>
    </location>
</feature>
<keyword evidence="4 5" id="KW-0186">Copper</keyword>
<dbReference type="PANTHER" id="PTHR38439">
    <property type="entry name" value="AURACYANIN-B"/>
    <property type="match status" value="1"/>
</dbReference>
<comment type="function">
    <text evidence="5">Transfers electrons from cytochrome c551 to cytochrome oxidase.</text>
</comment>
<dbReference type="InterPro" id="IPR050845">
    <property type="entry name" value="Cu-binding_ET"/>
</dbReference>
<dbReference type="PANTHER" id="PTHR38439:SF2">
    <property type="entry name" value="OUTER MEMBRANE PROTEIN H.8"/>
    <property type="match status" value="1"/>
</dbReference>
<name>A0ABU0W9K1_9GAMM</name>
<sequence length="150" mass="16290">MSANRAIVLIAGLFLFPLGAMANDCHITVESDDQMNFDSEEIVIDQSCEEIELTLKHVGDLGVDTMGHNIVFTRAEDLESLAQDAMQASEDDYVPAGDDRVVAATNLIGGGETTTLTLDPSLFDGDERYAFFCSFPGHWGAMQGEVRLVN</sequence>
<evidence type="ECO:0000259" key="6">
    <source>
        <dbReference type="Pfam" id="PF00127"/>
    </source>
</evidence>
<evidence type="ECO:0000256" key="3">
    <source>
        <dbReference type="ARBA" id="ARBA00022982"/>
    </source>
</evidence>
<comment type="subcellular location">
    <subcellularLocation>
        <location evidence="5">Periplasm</location>
    </subcellularLocation>
</comment>
<feature type="domain" description="Blue (type 1) copper" evidence="6">
    <location>
        <begin position="24"/>
        <end position="148"/>
    </location>
</feature>
<protein>
    <recommendedName>
        <fullName evidence="5">Azurin</fullName>
    </recommendedName>
</protein>
<accession>A0ABU0W9K1</accession>
<keyword evidence="2 5" id="KW-0479">Metal-binding</keyword>
<keyword evidence="1 5" id="KW-0813">Transport</keyword>
<dbReference type="Gene3D" id="2.60.40.420">
    <property type="entry name" value="Cupredoxins - blue copper proteins"/>
    <property type="match status" value="1"/>
</dbReference>
<dbReference type="InterPro" id="IPR014068">
    <property type="entry name" value="Azurin"/>
</dbReference>
<dbReference type="Pfam" id="PF00127">
    <property type="entry name" value="Copper-bind"/>
    <property type="match status" value="1"/>
</dbReference>
<proteinExistence type="predicted"/>
<keyword evidence="8" id="KW-1185">Reference proteome</keyword>
<feature type="signal peptide" evidence="5">
    <location>
        <begin position="1"/>
        <end position="22"/>
    </location>
</feature>
<evidence type="ECO:0000313" key="8">
    <source>
        <dbReference type="Proteomes" id="UP001239019"/>
    </source>
</evidence>
<comment type="caution">
    <text evidence="7">The sequence shown here is derived from an EMBL/GenBank/DDBJ whole genome shotgun (WGS) entry which is preliminary data.</text>
</comment>
<evidence type="ECO:0000256" key="5">
    <source>
        <dbReference type="RuleBase" id="RU363017"/>
    </source>
</evidence>
<dbReference type="CDD" id="cd13922">
    <property type="entry name" value="Azurin"/>
    <property type="match status" value="1"/>
</dbReference>
<dbReference type="RefSeq" id="WP_306729132.1">
    <property type="nucleotide sequence ID" value="NZ_JAVDDT010000008.1"/>
</dbReference>
<dbReference type="InterPro" id="IPR000923">
    <property type="entry name" value="BlueCu_1"/>
</dbReference>
<reference evidence="7 8" key="1">
    <citation type="submission" date="2023-08" db="EMBL/GenBank/DDBJ databases">
        <title>Whole-genome sequencing of halo(alkali)philic microorganisms from hypersaline lakes.</title>
        <authorList>
            <person name="Sorokin D.Y."/>
            <person name="Abbas B."/>
            <person name="Merkel A.Y."/>
        </authorList>
    </citation>
    <scope>NUCLEOTIDE SEQUENCE [LARGE SCALE GENOMIC DNA]</scope>
    <source>
        <strain evidence="7 8">AB-CW4</strain>
    </source>
</reference>
<dbReference type="EMBL" id="JAVDDT010000008">
    <property type="protein sequence ID" value="MDQ2070637.1"/>
    <property type="molecule type" value="Genomic_DNA"/>
</dbReference>
<dbReference type="SUPFAM" id="SSF49503">
    <property type="entry name" value="Cupredoxins"/>
    <property type="match status" value="1"/>
</dbReference>
<evidence type="ECO:0000313" key="7">
    <source>
        <dbReference type="EMBL" id="MDQ2070637.1"/>
    </source>
</evidence>
<evidence type="ECO:0000256" key="4">
    <source>
        <dbReference type="ARBA" id="ARBA00023008"/>
    </source>
</evidence>
<evidence type="ECO:0000256" key="2">
    <source>
        <dbReference type="ARBA" id="ARBA00022723"/>
    </source>
</evidence>